<keyword evidence="2" id="KW-1185">Reference proteome</keyword>
<name>A0A7R7FSQ2_9BACT</name>
<accession>A0A7R7FSQ2</accession>
<gene>
    <name evidence="1" type="ORF">GEOBRER4_n0387</name>
</gene>
<reference evidence="1 2" key="1">
    <citation type="submission" date="2020-06" db="EMBL/GenBank/DDBJ databases">
        <title>Interaction of electrochemicaly active bacteria, Geobacter bremensis R4 on different carbon anode.</title>
        <authorList>
            <person name="Meng L."/>
            <person name="Yoshida N."/>
        </authorList>
    </citation>
    <scope>NUCLEOTIDE SEQUENCE [LARGE SCALE GENOMIC DNA]</scope>
    <source>
        <strain evidence="1 2">R4</strain>
    </source>
</reference>
<sequence length="47" mass="5329">MSTGILHRRIAQQKFFPILPPILAQGFDVALLTRFTAMLVSINCGWR</sequence>
<protein>
    <submittedName>
        <fullName evidence="1">Uncharacterized protein</fullName>
    </submittedName>
</protein>
<dbReference type="Proteomes" id="UP000515472">
    <property type="component" value="Chromosome"/>
</dbReference>
<dbReference type="EMBL" id="AP023213">
    <property type="protein sequence ID" value="BCO11164.1"/>
    <property type="molecule type" value="Genomic_DNA"/>
</dbReference>
<dbReference type="AlphaFoldDB" id="A0A7R7FSQ2"/>
<evidence type="ECO:0000313" key="1">
    <source>
        <dbReference type="EMBL" id="BCO11164.1"/>
    </source>
</evidence>
<evidence type="ECO:0000313" key="2">
    <source>
        <dbReference type="Proteomes" id="UP000515472"/>
    </source>
</evidence>
<proteinExistence type="predicted"/>
<organism evidence="1 2">
    <name type="scientific">Citrifermentans bremense</name>
    <dbReference type="NCBI Taxonomy" id="60035"/>
    <lineage>
        <taxon>Bacteria</taxon>
        <taxon>Pseudomonadati</taxon>
        <taxon>Thermodesulfobacteriota</taxon>
        <taxon>Desulfuromonadia</taxon>
        <taxon>Geobacterales</taxon>
        <taxon>Geobacteraceae</taxon>
        <taxon>Citrifermentans</taxon>
    </lineage>
</organism>